<proteinExistence type="predicted"/>
<gene>
    <name evidence="2" type="ORF">C2S53_009711</name>
</gene>
<dbReference type="Proteomes" id="UP001190926">
    <property type="component" value="Unassembled WGS sequence"/>
</dbReference>
<sequence>MGSEGAVRVDEIMCVNCNCDEEEGWTGPATPEENGEHHHHHRRSDDLLSETPKESLFDSFAPASDKFLLAPRHTKYKQESRNHVVRRLDFDFDFDSTTNDLSSTAAAAEAEEEEEEERRRLFEIVYATIMEAIIAEQEEEEESTTPKSAPRLTGVAETCPPPPMKSARKQRCIDKEICRKLHF</sequence>
<feature type="region of interest" description="Disordered" evidence="1">
    <location>
        <begin position="21"/>
        <end position="50"/>
    </location>
</feature>
<dbReference type="InterPro" id="IPR038971">
    <property type="entry name" value="SMR11/SMR16"/>
</dbReference>
<name>A0AAD4P2R1_PERFH</name>
<comment type="caution">
    <text evidence="2">The sequence shown here is derived from an EMBL/GenBank/DDBJ whole genome shotgun (WGS) entry which is preliminary data.</text>
</comment>
<evidence type="ECO:0000313" key="3">
    <source>
        <dbReference type="Proteomes" id="UP001190926"/>
    </source>
</evidence>
<evidence type="ECO:0000313" key="2">
    <source>
        <dbReference type="EMBL" id="KAH6824738.1"/>
    </source>
</evidence>
<dbReference type="EMBL" id="SDAM02000322">
    <property type="protein sequence ID" value="KAH6824738.1"/>
    <property type="molecule type" value="Genomic_DNA"/>
</dbReference>
<accession>A0AAD4P2R1</accession>
<evidence type="ECO:0000256" key="1">
    <source>
        <dbReference type="SAM" id="MobiDB-lite"/>
    </source>
</evidence>
<dbReference type="AlphaFoldDB" id="A0AAD4P2R1"/>
<organism evidence="2 3">
    <name type="scientific">Perilla frutescens var. hirtella</name>
    <name type="common">Perilla citriodora</name>
    <name type="synonym">Perilla setoyensis</name>
    <dbReference type="NCBI Taxonomy" id="608512"/>
    <lineage>
        <taxon>Eukaryota</taxon>
        <taxon>Viridiplantae</taxon>
        <taxon>Streptophyta</taxon>
        <taxon>Embryophyta</taxon>
        <taxon>Tracheophyta</taxon>
        <taxon>Spermatophyta</taxon>
        <taxon>Magnoliopsida</taxon>
        <taxon>eudicotyledons</taxon>
        <taxon>Gunneridae</taxon>
        <taxon>Pentapetalae</taxon>
        <taxon>asterids</taxon>
        <taxon>lamiids</taxon>
        <taxon>Lamiales</taxon>
        <taxon>Lamiaceae</taxon>
        <taxon>Nepetoideae</taxon>
        <taxon>Elsholtzieae</taxon>
        <taxon>Perilla</taxon>
    </lineage>
</organism>
<protein>
    <submittedName>
        <fullName evidence="2">Uncharacterized protein</fullName>
    </submittedName>
</protein>
<dbReference type="PANTHER" id="PTHR36310">
    <property type="entry name" value="CYCLIN-DEPENDENT PROTEIN KINASE INHIBITOR SMR11"/>
    <property type="match status" value="1"/>
</dbReference>
<reference evidence="2 3" key="1">
    <citation type="journal article" date="2021" name="Nat. Commun.">
        <title>Incipient diploidization of the medicinal plant Perilla within 10,000 years.</title>
        <authorList>
            <person name="Zhang Y."/>
            <person name="Shen Q."/>
            <person name="Leng L."/>
            <person name="Zhang D."/>
            <person name="Chen S."/>
            <person name="Shi Y."/>
            <person name="Ning Z."/>
            <person name="Chen S."/>
        </authorList>
    </citation>
    <scope>NUCLEOTIDE SEQUENCE [LARGE SCALE GENOMIC DNA]</scope>
    <source>
        <strain evidence="3">cv. PC099</strain>
    </source>
</reference>
<feature type="region of interest" description="Disordered" evidence="1">
    <location>
        <begin position="135"/>
        <end position="168"/>
    </location>
</feature>
<keyword evidence="3" id="KW-1185">Reference proteome</keyword>
<dbReference type="PANTHER" id="PTHR36310:SF1">
    <property type="entry name" value="CYCLIN-DEPENDENT PROTEIN KINASE INHIBITOR SMR11"/>
    <property type="match status" value="1"/>
</dbReference>